<name>A0A0F9WN69_9MICR</name>
<comment type="caution">
    <text evidence="1">The sequence shown here is derived from an EMBL/GenBank/DDBJ whole genome shotgun (WGS) entry which is preliminary data.</text>
</comment>
<reference evidence="1 2" key="1">
    <citation type="journal article" date="2015" name="Environ. Microbiol.">
        <title>Genome analyses suggest the presence of polyploidy and recent human-driven expansions in eight global populations of the honeybee pathogen Nosema ceranae.</title>
        <authorList>
            <person name="Pelin A."/>
            <person name="Selman M."/>
            <person name="Aris-Brosou S."/>
            <person name="Farinelli L."/>
            <person name="Corradi N."/>
        </authorList>
    </citation>
    <scope>NUCLEOTIDE SEQUENCE [LARGE SCALE GENOMIC DNA]</scope>
    <source>
        <strain evidence="1 2">PA08 1199</strain>
    </source>
</reference>
<proteinExistence type="predicted"/>
<dbReference type="VEuPathDB" id="MicrosporidiaDB:AAJ76_7000012127"/>
<organism evidence="1 2">
    <name type="scientific">Vairimorpha ceranae</name>
    <dbReference type="NCBI Taxonomy" id="40302"/>
    <lineage>
        <taxon>Eukaryota</taxon>
        <taxon>Fungi</taxon>
        <taxon>Fungi incertae sedis</taxon>
        <taxon>Microsporidia</taxon>
        <taxon>Nosematidae</taxon>
        <taxon>Vairimorpha</taxon>
    </lineage>
</organism>
<dbReference type="GeneID" id="36321196"/>
<dbReference type="RefSeq" id="XP_024330195.1">
    <property type="nucleotide sequence ID" value="XM_024476244.1"/>
</dbReference>
<dbReference type="EMBL" id="JPQZ01000070">
    <property type="protein sequence ID" value="KKO74453.1"/>
    <property type="molecule type" value="Genomic_DNA"/>
</dbReference>
<protein>
    <submittedName>
        <fullName evidence="1">Uncharacterized protein</fullName>
    </submittedName>
</protein>
<keyword evidence="2" id="KW-1185">Reference proteome</keyword>
<dbReference type="Proteomes" id="UP000034350">
    <property type="component" value="Unassembled WGS sequence"/>
</dbReference>
<sequence>MIKQEFRENLWLCKIENYKIEKFVLAEKLRFILKNKKIFTHTNLSSLFKDYVDVLIVNALGVAH</sequence>
<dbReference type="OrthoDB" id="275353at2759"/>
<evidence type="ECO:0000313" key="1">
    <source>
        <dbReference type="EMBL" id="KKO74453.1"/>
    </source>
</evidence>
<gene>
    <name evidence="1" type="ORF">AAJ76_7000012127</name>
</gene>
<accession>A0A0F9WN69</accession>
<evidence type="ECO:0000313" key="2">
    <source>
        <dbReference type="Proteomes" id="UP000034350"/>
    </source>
</evidence>
<dbReference type="AlphaFoldDB" id="A0A0F9WN69"/>